<feature type="non-terminal residue" evidence="1">
    <location>
        <position position="1"/>
    </location>
</feature>
<name>A0A1A7XYW2_9TELE</name>
<organism evidence="1">
    <name type="scientific">Iconisemion striatum</name>
    <dbReference type="NCBI Taxonomy" id="60296"/>
    <lineage>
        <taxon>Eukaryota</taxon>
        <taxon>Metazoa</taxon>
        <taxon>Chordata</taxon>
        <taxon>Craniata</taxon>
        <taxon>Vertebrata</taxon>
        <taxon>Euteleostomi</taxon>
        <taxon>Actinopterygii</taxon>
        <taxon>Neopterygii</taxon>
        <taxon>Teleostei</taxon>
        <taxon>Neoteleostei</taxon>
        <taxon>Acanthomorphata</taxon>
        <taxon>Ovalentaria</taxon>
        <taxon>Atherinomorphae</taxon>
        <taxon>Cyprinodontiformes</taxon>
        <taxon>Nothobranchiidae</taxon>
        <taxon>Iconisemion</taxon>
    </lineage>
</organism>
<dbReference type="EMBL" id="HADW01016846">
    <property type="protein sequence ID" value="SBP18246.1"/>
    <property type="molecule type" value="Transcribed_RNA"/>
</dbReference>
<protein>
    <submittedName>
        <fullName evidence="1">Uncharacterized protein</fullName>
    </submittedName>
</protein>
<dbReference type="AlphaFoldDB" id="A0A1A7XYW2"/>
<reference evidence="1" key="2">
    <citation type="submission" date="2016-06" db="EMBL/GenBank/DDBJ databases">
        <title>The genome of a short-lived fish provides insights into sex chromosome evolution and the genetic control of aging.</title>
        <authorList>
            <person name="Reichwald K."/>
            <person name="Felder M."/>
            <person name="Petzold A."/>
            <person name="Koch P."/>
            <person name="Groth M."/>
            <person name="Platzer M."/>
        </authorList>
    </citation>
    <scope>NUCLEOTIDE SEQUENCE</scope>
    <source>
        <tissue evidence="1">Brain</tissue>
    </source>
</reference>
<reference evidence="1" key="1">
    <citation type="submission" date="2016-05" db="EMBL/GenBank/DDBJ databases">
        <authorList>
            <person name="Lavstsen T."/>
            <person name="Jespersen J.S."/>
        </authorList>
    </citation>
    <scope>NUCLEOTIDE SEQUENCE</scope>
    <source>
        <tissue evidence="1">Brain</tissue>
    </source>
</reference>
<gene>
    <name evidence="1" type="primary">CR392001.1</name>
</gene>
<feature type="non-terminal residue" evidence="1">
    <location>
        <position position="48"/>
    </location>
</feature>
<dbReference type="EMBL" id="HADX01000986">
    <property type="protein sequence ID" value="SBP23218.1"/>
    <property type="molecule type" value="Transcribed_RNA"/>
</dbReference>
<accession>A0A1A7XYW2</accession>
<sequence length="48" mass="5707">LKHDLLCPGCMIWNCRMAKEDPVFLTSDWLEGLSYDWLFHLTANRLPR</sequence>
<evidence type="ECO:0000313" key="1">
    <source>
        <dbReference type="EMBL" id="SBP23218.1"/>
    </source>
</evidence>
<proteinExistence type="predicted"/>